<reference evidence="3 4" key="1">
    <citation type="submission" date="2019-06" db="EMBL/GenBank/DDBJ databases">
        <title>Whole genome sequence for Cellvibrionaceae sp. R142.</title>
        <authorList>
            <person name="Wang G."/>
        </authorList>
    </citation>
    <scope>NUCLEOTIDE SEQUENCE [LARGE SCALE GENOMIC DNA]</scope>
    <source>
        <strain evidence="3 4">R142</strain>
    </source>
</reference>
<evidence type="ECO:0000313" key="3">
    <source>
        <dbReference type="EMBL" id="TQV70549.1"/>
    </source>
</evidence>
<dbReference type="CDD" id="cd03316">
    <property type="entry name" value="MR_like"/>
    <property type="match status" value="1"/>
</dbReference>
<dbReference type="OrthoDB" id="103536at2"/>
<dbReference type="InterPro" id="IPR013342">
    <property type="entry name" value="Mandelate_racemase_C"/>
</dbReference>
<dbReference type="PANTHER" id="PTHR48080:SF2">
    <property type="entry name" value="D-GALACTONATE DEHYDRATASE"/>
    <property type="match status" value="1"/>
</dbReference>
<dbReference type="GO" id="GO:0016829">
    <property type="term" value="F:lyase activity"/>
    <property type="evidence" value="ECO:0007669"/>
    <property type="project" value="UniProtKB-KW"/>
</dbReference>
<protein>
    <submittedName>
        <fullName evidence="3">Mandelate racemase/muconate lactonizing enzyme family protein</fullName>
    </submittedName>
</protein>
<dbReference type="SUPFAM" id="SSF54826">
    <property type="entry name" value="Enolase N-terminal domain-like"/>
    <property type="match status" value="1"/>
</dbReference>
<dbReference type="Pfam" id="PF02746">
    <property type="entry name" value="MR_MLE_N"/>
    <property type="match status" value="1"/>
</dbReference>
<dbReference type="SFLD" id="SFLDS00001">
    <property type="entry name" value="Enolase"/>
    <property type="match status" value="1"/>
</dbReference>
<dbReference type="GO" id="GO:0009063">
    <property type="term" value="P:amino acid catabolic process"/>
    <property type="evidence" value="ECO:0007669"/>
    <property type="project" value="InterPro"/>
</dbReference>
<proteinExistence type="predicted"/>
<evidence type="ECO:0000259" key="2">
    <source>
        <dbReference type="SMART" id="SM00922"/>
    </source>
</evidence>
<dbReference type="Proteomes" id="UP000319732">
    <property type="component" value="Unassembled WGS sequence"/>
</dbReference>
<evidence type="ECO:0000256" key="1">
    <source>
        <dbReference type="ARBA" id="ARBA00023239"/>
    </source>
</evidence>
<sequence>MIDPVATLETFIVTLERDTPYLGPLAAGESVNSRGYIVRRGNKTIYPTVDRSVVVKITTAGGRVGWGETYGICAPAAVCEIIADLLAPTLIGRNPLDAEIIWEDLYDMMRVRGFFGGFYLDAIAGIDIALWDLAGKICEQPLHQLLGGRRHETLPAYVSGLPEADLDARCTLAKAWVDKGFNSIKFAAVVSHQGIVNEMVALREALGPDTNLMVDLHWKFSAAEAIALIRQLESHRLGFAEAPVKPEDVDGLATVARAVNTPIAAGEEWRTVYEAMPRLKAGAISIIQPEMGHTGVTQFLRIARLAESFHCRVAPHATIGVGIFMAASLHASATLKTLTEHEYQHSVFDRNVQLLSGKMSCRAGAYSLPEGPGLGIEPTDTLWKYAEQYS</sequence>
<dbReference type="Pfam" id="PF13378">
    <property type="entry name" value="MR_MLE_C"/>
    <property type="match status" value="1"/>
</dbReference>
<dbReference type="SMART" id="SM00922">
    <property type="entry name" value="MR_MLE"/>
    <property type="match status" value="1"/>
</dbReference>
<keyword evidence="4" id="KW-1185">Reference proteome</keyword>
<name>A0A545T044_9GAMM</name>
<comment type="caution">
    <text evidence="3">The sequence shown here is derived from an EMBL/GenBank/DDBJ whole genome shotgun (WGS) entry which is preliminary data.</text>
</comment>
<dbReference type="RefSeq" id="WP_142928959.1">
    <property type="nucleotide sequence ID" value="NZ_ML660102.1"/>
</dbReference>
<dbReference type="EMBL" id="VHSG01000024">
    <property type="protein sequence ID" value="TQV70549.1"/>
    <property type="molecule type" value="Genomic_DNA"/>
</dbReference>
<dbReference type="InterPro" id="IPR034593">
    <property type="entry name" value="DgoD-like"/>
</dbReference>
<dbReference type="Gene3D" id="3.30.390.10">
    <property type="entry name" value="Enolase-like, N-terminal domain"/>
    <property type="match status" value="1"/>
</dbReference>
<evidence type="ECO:0000313" key="4">
    <source>
        <dbReference type="Proteomes" id="UP000319732"/>
    </source>
</evidence>
<feature type="domain" description="Mandelate racemase/muconate lactonizing enzyme C-terminal" evidence="2">
    <location>
        <begin position="166"/>
        <end position="262"/>
    </location>
</feature>
<dbReference type="PANTHER" id="PTHR48080">
    <property type="entry name" value="D-GALACTONATE DEHYDRATASE-RELATED"/>
    <property type="match status" value="1"/>
</dbReference>
<dbReference type="AlphaFoldDB" id="A0A545T044"/>
<dbReference type="SUPFAM" id="SSF51604">
    <property type="entry name" value="Enolase C-terminal domain-like"/>
    <property type="match status" value="1"/>
</dbReference>
<dbReference type="PROSITE" id="PS00908">
    <property type="entry name" value="MR_MLE_1"/>
    <property type="match status" value="1"/>
</dbReference>
<dbReference type="InterPro" id="IPR036849">
    <property type="entry name" value="Enolase-like_C_sf"/>
</dbReference>
<dbReference type="InterPro" id="IPR029065">
    <property type="entry name" value="Enolase_C-like"/>
</dbReference>
<keyword evidence="1" id="KW-0456">Lyase</keyword>
<organism evidence="3 4">
    <name type="scientific">Exilibacterium tricleocarpae</name>
    <dbReference type="NCBI Taxonomy" id="2591008"/>
    <lineage>
        <taxon>Bacteria</taxon>
        <taxon>Pseudomonadati</taxon>
        <taxon>Pseudomonadota</taxon>
        <taxon>Gammaproteobacteria</taxon>
        <taxon>Cellvibrionales</taxon>
        <taxon>Cellvibrionaceae</taxon>
        <taxon>Exilibacterium</taxon>
    </lineage>
</organism>
<dbReference type="InterPro" id="IPR029017">
    <property type="entry name" value="Enolase-like_N"/>
</dbReference>
<dbReference type="InterPro" id="IPR013341">
    <property type="entry name" value="Mandelate_racemase_N_dom"/>
</dbReference>
<dbReference type="InterPro" id="IPR018110">
    <property type="entry name" value="Mandel_Rmase/mucon_lact_enz_CS"/>
</dbReference>
<gene>
    <name evidence="3" type="ORF">FKG94_21235</name>
</gene>
<accession>A0A545T044</accession>
<dbReference type="Gene3D" id="3.20.20.120">
    <property type="entry name" value="Enolase-like C-terminal domain"/>
    <property type="match status" value="1"/>
</dbReference>